<dbReference type="VEuPathDB" id="VectorBase:MDOA009648"/>
<feature type="region of interest" description="Disordered" evidence="13">
    <location>
        <begin position="995"/>
        <end position="1027"/>
    </location>
</feature>
<dbReference type="FunFam" id="1.10.510.10:FF:000030">
    <property type="entry name" value="Serine/threonine-protein kinase TAO2, putative"/>
    <property type="match status" value="1"/>
</dbReference>
<dbReference type="InterPro" id="IPR051234">
    <property type="entry name" value="TAO_STE20_kinase"/>
</dbReference>
<evidence type="ECO:0000256" key="11">
    <source>
        <dbReference type="PROSITE-ProRule" id="PRU10141"/>
    </source>
</evidence>
<dbReference type="PROSITE" id="PS00107">
    <property type="entry name" value="PROTEIN_KINASE_ATP"/>
    <property type="match status" value="1"/>
</dbReference>
<feature type="compositionally biased region" description="Polar residues" evidence="13">
    <location>
        <begin position="498"/>
        <end position="512"/>
    </location>
</feature>
<dbReference type="FunFam" id="3.30.200.20:FF:000029">
    <property type="entry name" value="Serine/threonine-protein kinase TAO2, putative"/>
    <property type="match status" value="1"/>
</dbReference>
<evidence type="ECO:0000256" key="3">
    <source>
        <dbReference type="ARBA" id="ARBA00022527"/>
    </source>
</evidence>
<dbReference type="GO" id="GO:0004674">
    <property type="term" value="F:protein serine/threonine kinase activity"/>
    <property type="evidence" value="ECO:0007669"/>
    <property type="project" value="UniProtKB-KW"/>
</dbReference>
<keyword evidence="3" id="KW-0723">Serine/threonine-protein kinase</keyword>
<feature type="domain" description="Protein kinase" evidence="14">
    <location>
        <begin position="27"/>
        <end position="280"/>
    </location>
</feature>
<evidence type="ECO:0000256" key="6">
    <source>
        <dbReference type="ARBA" id="ARBA00022777"/>
    </source>
</evidence>
<dbReference type="AlphaFoldDB" id="A0A1I8MY93"/>
<comment type="catalytic activity">
    <reaction evidence="9">
        <text>L-threonyl-[protein] + ATP = O-phospho-L-threonyl-[protein] + ADP + H(+)</text>
        <dbReference type="Rhea" id="RHEA:46608"/>
        <dbReference type="Rhea" id="RHEA-COMP:11060"/>
        <dbReference type="Rhea" id="RHEA-COMP:11605"/>
        <dbReference type="ChEBI" id="CHEBI:15378"/>
        <dbReference type="ChEBI" id="CHEBI:30013"/>
        <dbReference type="ChEBI" id="CHEBI:30616"/>
        <dbReference type="ChEBI" id="CHEBI:61977"/>
        <dbReference type="ChEBI" id="CHEBI:456216"/>
        <dbReference type="EC" id="2.7.11.1"/>
    </reaction>
</comment>
<evidence type="ECO:0000259" key="14">
    <source>
        <dbReference type="PROSITE" id="PS50011"/>
    </source>
</evidence>
<reference evidence="17" key="2">
    <citation type="submission" date="2025-04" db="UniProtKB">
        <authorList>
            <consortium name="RefSeq"/>
        </authorList>
    </citation>
    <scope>IDENTIFICATION</scope>
    <source>
        <strain evidence="17">Aabys</strain>
    </source>
</reference>
<feature type="compositionally biased region" description="Low complexity" evidence="13">
    <location>
        <begin position="404"/>
        <end position="418"/>
    </location>
</feature>
<dbReference type="EnsemblMetazoa" id="MDOA009648-RA">
    <property type="protein sequence ID" value="MDOA009648-PA"/>
    <property type="gene ID" value="MDOA009648"/>
</dbReference>
<dbReference type="EC" id="2.7.11.1" evidence="2"/>
<proteinExistence type="inferred from homology"/>
<evidence type="ECO:0000313" key="15">
    <source>
        <dbReference type="EnsemblMetazoa" id="MDOA009648-PA"/>
    </source>
</evidence>
<dbReference type="PANTHER" id="PTHR47167:SF4">
    <property type="entry name" value="SERINE_THREONINE-PROTEIN KINASE TAO"/>
    <property type="match status" value="1"/>
</dbReference>
<evidence type="ECO:0000256" key="5">
    <source>
        <dbReference type="ARBA" id="ARBA00022741"/>
    </source>
</evidence>
<evidence type="ECO:0000313" key="16">
    <source>
        <dbReference type="Proteomes" id="UP001652621"/>
    </source>
</evidence>
<evidence type="ECO:0000256" key="4">
    <source>
        <dbReference type="ARBA" id="ARBA00022679"/>
    </source>
</evidence>
<dbReference type="VEuPathDB" id="VectorBase:MDOMA2_016982"/>
<dbReference type="Gene3D" id="3.30.200.20">
    <property type="entry name" value="Phosphorylase Kinase, domain 1"/>
    <property type="match status" value="1"/>
</dbReference>
<evidence type="ECO:0000256" key="9">
    <source>
        <dbReference type="ARBA" id="ARBA00047899"/>
    </source>
</evidence>
<dbReference type="InterPro" id="IPR011009">
    <property type="entry name" value="Kinase-like_dom_sf"/>
</dbReference>
<evidence type="ECO:0000256" key="13">
    <source>
        <dbReference type="SAM" id="MobiDB-lite"/>
    </source>
</evidence>
<keyword evidence="16" id="KW-1185">Reference proteome</keyword>
<evidence type="ECO:0000256" key="1">
    <source>
        <dbReference type="ARBA" id="ARBA00008874"/>
    </source>
</evidence>
<dbReference type="InterPro" id="IPR000719">
    <property type="entry name" value="Prot_kinase_dom"/>
</dbReference>
<dbReference type="PANTHER" id="PTHR47167">
    <property type="entry name" value="SERINE/THREONINE-PROTEIN KINASE TAO1-LIKE PROTEIN"/>
    <property type="match status" value="1"/>
</dbReference>
<name>A0A1I8MY93_MUSDO</name>
<dbReference type="SUPFAM" id="SSF56112">
    <property type="entry name" value="Protein kinase-like (PK-like)"/>
    <property type="match status" value="1"/>
</dbReference>
<feature type="compositionally biased region" description="Polar residues" evidence="13">
    <location>
        <begin position="1006"/>
        <end position="1027"/>
    </location>
</feature>
<organism evidence="15">
    <name type="scientific">Musca domestica</name>
    <name type="common">House fly</name>
    <dbReference type="NCBI Taxonomy" id="7370"/>
    <lineage>
        <taxon>Eukaryota</taxon>
        <taxon>Metazoa</taxon>
        <taxon>Ecdysozoa</taxon>
        <taxon>Arthropoda</taxon>
        <taxon>Hexapoda</taxon>
        <taxon>Insecta</taxon>
        <taxon>Pterygota</taxon>
        <taxon>Neoptera</taxon>
        <taxon>Endopterygota</taxon>
        <taxon>Diptera</taxon>
        <taxon>Brachycera</taxon>
        <taxon>Muscomorpha</taxon>
        <taxon>Muscoidea</taxon>
        <taxon>Muscidae</taxon>
        <taxon>Musca</taxon>
    </lineage>
</organism>
<feature type="compositionally biased region" description="Basic and acidic residues" evidence="13">
    <location>
        <begin position="652"/>
        <end position="681"/>
    </location>
</feature>
<keyword evidence="5 11" id="KW-0547">Nucleotide-binding</keyword>
<dbReference type="GO" id="GO:0005737">
    <property type="term" value="C:cytoplasm"/>
    <property type="evidence" value="ECO:0007669"/>
    <property type="project" value="TreeGrafter"/>
</dbReference>
<feature type="compositionally biased region" description="Low complexity" evidence="13">
    <location>
        <begin position="355"/>
        <end position="378"/>
    </location>
</feature>
<accession>A0A1I8MY93</accession>
<evidence type="ECO:0000256" key="8">
    <source>
        <dbReference type="ARBA" id="ARBA00023054"/>
    </source>
</evidence>
<dbReference type="SMART" id="SM00220">
    <property type="entry name" value="S_TKc"/>
    <property type="match status" value="1"/>
</dbReference>
<keyword evidence="4" id="KW-0808">Transferase</keyword>
<reference evidence="15" key="1">
    <citation type="submission" date="2021-01" db="UniProtKB">
        <authorList>
            <consortium name="EnsemblMetazoa"/>
        </authorList>
    </citation>
    <scope>IDENTIFICATION</scope>
    <source>
        <strain evidence="15">Aabys</strain>
    </source>
</reference>
<feature type="coiled-coil region" evidence="12">
    <location>
        <begin position="563"/>
        <end position="638"/>
    </location>
</feature>
<dbReference type="OrthoDB" id="10016527at2759"/>
<keyword evidence="7 11" id="KW-0067">ATP-binding</keyword>
<protein>
    <recommendedName>
        <fullName evidence="2">non-specific serine/threonine protein kinase</fullName>
        <ecNumber evidence="2">2.7.11.1</ecNumber>
    </recommendedName>
</protein>
<feature type="region of interest" description="Disordered" evidence="13">
    <location>
        <begin position="652"/>
        <end position="693"/>
    </location>
</feature>
<dbReference type="RefSeq" id="XP_005187246.1">
    <property type="nucleotide sequence ID" value="XM_005187189.3"/>
</dbReference>
<gene>
    <name evidence="15" type="primary">101897121</name>
    <name evidence="17" type="synonym">LOC101897121</name>
</gene>
<keyword evidence="6 17" id="KW-0418">Kinase</keyword>
<dbReference type="Proteomes" id="UP001652621">
    <property type="component" value="Unplaced"/>
</dbReference>
<evidence type="ECO:0000256" key="10">
    <source>
        <dbReference type="ARBA" id="ARBA00048679"/>
    </source>
</evidence>
<feature type="region of interest" description="Disordered" evidence="13">
    <location>
        <begin position="324"/>
        <end position="521"/>
    </location>
</feature>
<comment type="similarity">
    <text evidence="1">Belongs to the protein kinase superfamily. STE Ser/Thr protein kinase family. STE20 subfamily.</text>
</comment>
<feature type="compositionally biased region" description="Polar residues" evidence="13">
    <location>
        <begin position="442"/>
        <end position="454"/>
    </location>
</feature>
<evidence type="ECO:0000313" key="17">
    <source>
        <dbReference type="RefSeq" id="XP_005187246.1"/>
    </source>
</evidence>
<dbReference type="Gene3D" id="1.10.510.10">
    <property type="entry name" value="Transferase(Phosphotransferase) domain 1"/>
    <property type="match status" value="1"/>
</dbReference>
<evidence type="ECO:0000256" key="7">
    <source>
        <dbReference type="ARBA" id="ARBA00022840"/>
    </source>
</evidence>
<feature type="compositionally biased region" description="Polar residues" evidence="13">
    <location>
        <begin position="341"/>
        <end position="350"/>
    </location>
</feature>
<dbReference type="Pfam" id="PF00069">
    <property type="entry name" value="Pkinase"/>
    <property type="match status" value="1"/>
</dbReference>
<feature type="binding site" evidence="11">
    <location>
        <position position="57"/>
    </location>
    <ligand>
        <name>ATP</name>
        <dbReference type="ChEBI" id="CHEBI:30616"/>
    </ligand>
</feature>
<evidence type="ECO:0000256" key="12">
    <source>
        <dbReference type="SAM" id="Coils"/>
    </source>
</evidence>
<feature type="compositionally biased region" description="Low complexity" evidence="13">
    <location>
        <begin position="455"/>
        <end position="497"/>
    </location>
</feature>
<dbReference type="eggNOG" id="KOG0577">
    <property type="taxonomic scope" value="Eukaryota"/>
</dbReference>
<evidence type="ECO:0000256" key="2">
    <source>
        <dbReference type="ARBA" id="ARBA00012513"/>
    </source>
</evidence>
<dbReference type="InterPro" id="IPR017441">
    <property type="entry name" value="Protein_kinase_ATP_BS"/>
</dbReference>
<dbReference type="PROSITE" id="PS50011">
    <property type="entry name" value="PROTEIN_KINASE_DOM"/>
    <property type="match status" value="1"/>
</dbReference>
<dbReference type="STRING" id="7370.A0A1I8MY93"/>
<comment type="catalytic activity">
    <reaction evidence="10">
        <text>L-seryl-[protein] + ATP = O-phospho-L-seryl-[protein] + ADP + H(+)</text>
        <dbReference type="Rhea" id="RHEA:17989"/>
        <dbReference type="Rhea" id="RHEA-COMP:9863"/>
        <dbReference type="Rhea" id="RHEA-COMP:11604"/>
        <dbReference type="ChEBI" id="CHEBI:15378"/>
        <dbReference type="ChEBI" id="CHEBI:29999"/>
        <dbReference type="ChEBI" id="CHEBI:30616"/>
        <dbReference type="ChEBI" id="CHEBI:83421"/>
        <dbReference type="ChEBI" id="CHEBI:456216"/>
        <dbReference type="EC" id="2.7.11.1"/>
    </reaction>
</comment>
<keyword evidence="8 12" id="KW-0175">Coiled coil</keyword>
<dbReference type="GO" id="GO:0005524">
    <property type="term" value="F:ATP binding"/>
    <property type="evidence" value="ECO:0007669"/>
    <property type="project" value="UniProtKB-UniRule"/>
</dbReference>
<sequence length="1027" mass="118400">MPSARPGSLKDPEIAELFYRHDPEKIFEDLREIGHGSFGAVYYARCNLNKEIVAIKKMSYTGKQSLEKWQDILKEIRFLRQLRHPNTIEYKGCYLRESTAWLVMEYCVGSASDIIEVHKKPLHEDEIAAICDGVLSGLSYLHSLGRIHRDIKAGNILLTDCGVVKLADFGSAAIKCPANSFVGTPYWMAPEVILAMDEGQYDGKVDVWSLGITCIELAERKPPYFNMNAMSALYHIAQNESPTLPKNDWSDTFCNFVDLCLKKNPAERPSSTKLLGDPYVTRHRSDTVLLELIARTKAAVRELDNLNYRKMKKILMVDTCETESAVGDTDDTQDEHAGGDSSKSNSITSEHSIHSVGVSAASSQVSSSSNSIPPANQNHIGGGGPYSQQPQHLGAMNYHHPHHQQQQQMHSQQQQQQQAISGAVSRNSSRQRNLPPLPSIMHNMNNNVTPTNSTAVVPAPVPHQQHQQQQQQPPHSLMSTMSMGSGPGGMPQSQQQTCGNMSSAGDRMSQTSQQQPPLQPPRYLGFPIQANEHGPNNFATIRTTSIVTKQQKEHMQEEMHEQMSGYKRMRREHQAALLKLEEKCKVEMEAHKNALDKEYDNLLHNFTRELERLEAKHQQDLERRMKQTTAAEKKLHKEITLKQECDRKTYDMQRKKDYKANKERWKRELSMDESTPKRQRDLTLQSQKDSLKQAEAQEEQRLLSLQKKYIELEMRKFKRRRLIALHELEDQLLRDELSKKQHQLEQAHAMLLKHHEKTQELEYRQQKSVHHLREEQINKQHDTELQNQKDYMERVKKDLVRKHALEIRQHPKSLKQKELQIRKQFRETCKTQTKQYKRYKAQILQTTPKEQQKEVIKQLKEEKHRKLTLLGEQYEQSIADMFQSQSYKLDESQVIECQRTNEMLEYELDVLTAYQNKNKKQAQEQRDRERRELENRVAVRRSVLENKMEAELLQFNQERAERLRLMHEKHVKEIDAFDEESITLGFSAMAVAEGSREAYPDEEGSLSGSMISLAHSNSSTSFPAGSL</sequence>
<dbReference type="CDD" id="cd06607">
    <property type="entry name" value="STKc_TAO"/>
    <property type="match status" value="1"/>
</dbReference>
<dbReference type="KEGG" id="mde:101897121"/>